<organism evidence="2">
    <name type="scientific">uncultured virus</name>
    <dbReference type="NCBI Taxonomy" id="340016"/>
    <lineage>
        <taxon>Viruses</taxon>
        <taxon>environmental samples</taxon>
    </lineage>
</organism>
<accession>A0A1D8MK63</accession>
<reference evidence="2" key="1">
    <citation type="submission" date="2016-05" db="EMBL/GenBank/DDBJ databases">
        <title>Viral Hybridization Blurs Taxonomic Lines in a Wastewater Treatment Plant.</title>
        <authorList>
            <person name="Pearson V.M.M."/>
            <person name="Caudle S.B."/>
            <person name="Rokyta D.R."/>
        </authorList>
    </citation>
    <scope>NUCLEOTIDE SEQUENCE</scope>
    <source>
        <strain evidence="2">Wastewater_Microviridae_FL2</strain>
    </source>
</reference>
<dbReference type="Gene3D" id="2.60.169.10">
    <property type="entry name" value="Microviridae F protein"/>
    <property type="match status" value="2"/>
</dbReference>
<dbReference type="SUPFAM" id="SSF88645">
    <property type="entry name" value="ssDNA viruses"/>
    <property type="match status" value="1"/>
</dbReference>
<evidence type="ECO:0000256" key="1">
    <source>
        <dbReference type="ARBA" id="ARBA00009963"/>
    </source>
</evidence>
<dbReference type="InterPro" id="IPR037002">
    <property type="entry name" value="Microviridae_protein_F_sf"/>
</dbReference>
<dbReference type="InterPro" id="IPR003514">
    <property type="entry name" value="Microviridae_protein_F"/>
</dbReference>
<sequence length="537" mass="60203">MQLGNRYAQHSFAQIPDVNMTRSHFDRSFQAKDTFNFDYLVPIFVDEILPGDTCNLNVNSFSRLTSTAQKNPVLDNAYMDFFFFFVPNRLVWNNWEKLNGAQDNPGDSISYLVPSLATGGTFSVGSIFDNFGLPTDVTNITTQNKINALPLRAYNLIWNQWFRDENLQNSVTVNKGDGPDTLADYTLLKRGQRHDYFTSALPWPQKGAAVSLPLGTSAPVTGLGVSGTSPASTNISVYKWDGTTDNYAYASLVGQAGTTSQQLWMKFNAASPGYPQIFADLSQATASTINQLRQAWQIQSLLELDARGGTRYVEILAAHFNVISPDFRLQRPEYLGGGSTRLNSHIVPNTTPTSGGNAQGQLAAYTTQSTMGQNIGFTKSFVEHGFVIGLAQARTEVSYQQGLNRMWSRQTRYDYFWPKLQELGEQTILNKEIYAQGTSADDQAFGYQERYAEYRYYPSQIKGQFRSTYSTPLDSWHYAQQFASLPALNSTFIQSNSPVNRTLAITNSVQILFDCFFRYHHARPMLTYSVPSTIGRF</sequence>
<dbReference type="GO" id="GO:0005198">
    <property type="term" value="F:structural molecule activity"/>
    <property type="evidence" value="ECO:0007669"/>
    <property type="project" value="InterPro"/>
</dbReference>
<dbReference type="InterPro" id="IPR016184">
    <property type="entry name" value="Capsid/spike_ssDNA_virus"/>
</dbReference>
<protein>
    <submittedName>
        <fullName evidence="2">Putative capsid VP1</fullName>
    </submittedName>
</protein>
<evidence type="ECO:0000313" key="2">
    <source>
        <dbReference type="EMBL" id="AOV86337.1"/>
    </source>
</evidence>
<proteinExistence type="inferred from homology"/>
<name>A0A1D8MK63_9VIRU</name>
<dbReference type="Pfam" id="PF02305">
    <property type="entry name" value="Phage_F"/>
    <property type="match status" value="1"/>
</dbReference>
<dbReference type="EMBL" id="KX259456">
    <property type="protein sequence ID" value="AOV86337.1"/>
    <property type="molecule type" value="Genomic_DNA"/>
</dbReference>
<comment type="similarity">
    <text evidence="1">Belongs to the microviridae F protein family.</text>
</comment>